<feature type="domain" description="DUF8202" evidence="3">
    <location>
        <begin position="886"/>
        <end position="1063"/>
    </location>
</feature>
<dbReference type="InterPro" id="IPR011050">
    <property type="entry name" value="Pectin_lyase_fold/virulence"/>
</dbReference>
<feature type="domain" description="DUF8202" evidence="3">
    <location>
        <begin position="3339"/>
        <end position="3537"/>
    </location>
</feature>
<dbReference type="InterPro" id="IPR006626">
    <property type="entry name" value="PbH1"/>
</dbReference>
<name>A0A3B7MDX2_9BACT</name>
<feature type="domain" description="DUF8202" evidence="3">
    <location>
        <begin position="1687"/>
        <end position="1870"/>
    </location>
</feature>
<dbReference type="InterPro" id="IPR013320">
    <property type="entry name" value="ConA-like_dom_sf"/>
</dbReference>
<dbReference type="Gene3D" id="2.60.120.200">
    <property type="match status" value="1"/>
</dbReference>
<dbReference type="SUPFAM" id="SSF51126">
    <property type="entry name" value="Pectin lyase-like"/>
    <property type="match status" value="2"/>
</dbReference>
<sequence length="3795" mass="401451">MRKKNPTFPVKAMRHPVRFLLPLIVGLLMSMGVVAATFPVTNTNDAGPGSLRQAILDVNAAGAGPHNIVFNVYGQVTILSSLPAITKAGVTIDGQNKITINSNGTDQIINPFDIRANNITVRNFTLTNNGDINVIVRANTTGVVVEGISSSSTTGNLLNTLVYVDGASTNLTLRNLRSTDLQGCGGTYYGRGILFIGGMQTNLVIDSINLNTQGNTRGCEGISFRDAAINGLTLTNTNISGFQNGIILDNTGGPVETANNILLRNVTLDSLTTGVSLGFYSDFVNTNIQIKNTVIDLNTIGADDDGDYPIRFDNTTNGVTIDTVRLNESDIYFIWFNGAASNISINHAVMENTIPGLYGGSQFIRFESTAGNVNIRNTILNGDKPGNADDADYGLFFIGNTTDITLDSLTINEFDIDGIYVAGANTNFQLTNSTFTNNFDGIEFYNNVARSNVDIVSSTFKGMAGGRSGIVANVANAVSDIDLTGDTVYNSVNHGIWLYGGSAVTDVGITGCVVHDNGGAGIYIDQPDKVLISQNSVYNNTGAGIDLFNAGNCGYEGANRPVLVSSTALGAGQYQLVISLPAIVPAGYTVDIYANDPATSATSGQYFVTSLTGLNSGNNTRTVTYNTGPGATGAGFWTATLRIPANNCGTSEFSDKLYISTQGPGNVDANVKLWLRADAGLTNNTTAPATEGQVVNRWTNFSQGGAPDGGTSTGTVTYKKAGINFNPAGYFSGAAMQAAGNGATWLNSPNVTSFAVFNKYTTAADGSRVYVVYDNASGGYDYNTNGESIIFGRNGANIQTHRNGWENPVVPGALGRSGLFTSLTNASAHAMYYNGASLGTAAYNKGSFNAEQWFVGGGYNAGWCCTTTADIAEVVTFDRELTVAEIDRVHAYLAIKYGISLPGNYIASDGTTIHWNAAANAGYLKHITGIGRDDSTFLYQKQSLSADTGMVTLALGSTIAEDNASNAATIGTNRSFLVFGDNGAAATYTTAVTAAFANQRTARVWKVQKTNWTDQNITIKVNGAGASNYLLISTDPSFATISQELVLSGTGTITINSSLLANGVYFSIGASIKGPGNVTAGVALWLRADDGSSTGAQWGDFSGRGNGAAQNETARQATVLPVGLNFNPMLKFDGINDYLTAPSLFTSTGTNNIQVYAIAATDNIQNQDLFAELVSNGQHVHAHVPWSDGQVYWDAPYGYRAQGAWGGTVGAPYLWSFLRSPSTMSVNRNRIVVGTYTAAMNNIPGSNNPFYVGGITPTTQAFNGKIAELIVYNNSAATSATQRQQIESYLALKYGLTIPADYLASDGTTKYWDATANAAYSKHITGIGRDSLSALLQKQSISADTGYITMALGSAIVASNAANAGSISNDRSFFVTGDNGAAKTYAVTVTGLAGVNVALARTWKVQKTNWTDQSITISTDTGLAAPQFIIISTDATFGAGDLVLPLTNRSITLNTGQLPNGAYFTFANGLKAPGNVTAGIAAWWRADFDAAAARWSDYSGNGKTLTQLNVAQQPELLPVNINYQPALKFGTVDVMSTASLFGTASIDNIAVFAVTAADGAGSQGTGSGLFAEYVSNGERVAAWAPYGNGHVYFYPPLNWAVNTTALPTPPVAYANPRYNLFGFTKNPSQLNIYLNNTNVGTTNGTFTGITGTNQGFSLGVFHFADYFNGRIAEFVVYNNSAAMTAADRLKIQSYLALKYGITMSPAAPVNYLASDGTTNMWTAADNTGYGKRITGIGRDDSSTLYQKQSVSMDTGVVAIAVGSTVAVSNAANTGTINTNKSFLVFSDNGASTRYETSVNGLTGVNNRMTRIFKVDKTNWADQNITLKVYGGNAQTYLLVSADASFGAGDAAYVMNAEGAVTLNTSNLPDGVYFTFATDIKGPNGVNKGINFWLRADDGNTSGAAWKDYAGYGHQALQAVVAGQPVTDAKAINFNYGLKFDGTDDFLDINTTRLHPDSSTIFVAASGLSFAGIRDLVSSGAVAAANGAEFRVSPAGNLAFLEADGSSISSVAGLSTYLTSRPYIFSGTQSNLANGAKLYQNFKFDNQATVSLSPATANFVSIGSRINAGRGLYWWGNISEVIVYNRVLTDAERQSVDSYLGLKYGITLNNGATNYLASNNTVYWTADATYKSRITGIGRDDSTTLNTKQSLSADTGFVTLALGTGVPLTNETNSNTITNNKSFLVFGDNGLSAANFTVTVAGSAHNVTRRMARVWKVQKTNWVDQTITFNIKPIGIDNYLLISSDPTFATFSQEIPVGADGTISFSSALFTGTDIYYTFGGPLKSPGGVPGHAMWVRADIGTSSTVNNTAINEWNDLSAFANNVKQTTAANQPTFLNNTTNNINFNPVVRFNGSTTGMLAASILKTGTYNGAATFVVNSQATALNALVWTENVGTGTQFSLHATWSDNVVYWDPPYISNRLTYNAGDVNNQSILWTATSDISLAANRQSIFKNGLNVSNGNNNTLYTGNNSAFQLGWNAGAYNYNGRIAEVIIYTNALTPVQQQQVNTYMALKYGITLNNGNTSYLATNGTTTVWNAAANAGYKKNIAGIGRDDEEALQQKQSRSINTGLQVTIGLGSIDSTNTANPNNFTADRSYLIWGDDSAAVTFRTATGSANANYRMARIWKLQETGTVGNVRVAVPANALANPNKSYLVVSNDNVFDATDEYILLTPLVINGINSLGATKDFNTGQYFTFATDLKVPGGVAAPALWVRADFGTSSTVDGTAINEWDDFGADINHATQLTAASQPLYRDNGTNNINFNPILSFNGTSQRMILDGTRLPVGTSARTVLALTANATLANRDVISWGDPAATGNGTRYAMELGGGQRSLEISNSRYGNTGGNTILPGITSFTNAAGSTNAANQIRVNGTGVTNSLLTVGNQPINTLSLPAAYLGDNVLGGGGWYYSGLMGDVIVYDKALTAVEHQQVETYLGIKYGITLNAGTTDYLATDGTTKVWDAAANATYKNNIAGIGRDDLEGLQQKQSRSINTGVQPAIGLGSLDSTNRANTNTFTVDRAYLVWGDDNGATTFKTVMTGNANVNYRMTRLWRVQETGTVGQVEVAFPYDALPNPRQSYLVVSADATIDNADTYIPLYDITLNGKKHWAAKVDLATGQYFTVAAFIKSPGGVGATSLWVRADRGIQNNTDGTPVDVWVDYGNEVNNARQVSAAIQPVYQNNATDNINYNPVVKFNGTSHVMDLDITKLPTGLAPRTLIGVGSVNNITTNHYIIGYGAVGINLGNGLLSQASGVANYMGYSNDVTSAAGFWQLNVPNEMFGTYAGNNGQVNLYSKMAAAATPITKPWNTGATAAKLGNGAWSTAEYWSGPISEVIVFDRVLSNTERQRVSTYLAIKNGYTIDQTTANNNYLNTNSTVIWDATANAAYKNNIAGIGRDDIEGLDQRQSKSINNGAILAIGLGTIATDNLANTNAFGSDTSYLLWGSNSTALTLSNTDLPAVFSQRLTQEWKTSISHFNNQLTPVMMEFNLTGVTHNGTTAADFTLLIDNDGDGNFTTGTVQQIPATSYAGNKVVFNSVSTLTNGAVFTVAIGPQSLRLSIKAVLQGAWNGTAMRTDLKAASVLPATDPYGQGTTPSVAPNAATAAVVDWVLVELRDNANPATVVASRAAFLLANGNIVDTNYLQPVAFANVPDAGYRVAVRHRNHLGIMSMNTADFSSGVATIDFSAAATVTYGTNARKDLGGGVWGLWAGNVDGDPSIRHSAKPSDASGVVSAVLTHAGNTTADPAYTGFINAYSPFDVNLDGKVYYTAAPSDRAIIVNNVNTHPANVFKLAAFVIMQQLP</sequence>
<evidence type="ECO:0000313" key="4">
    <source>
        <dbReference type="EMBL" id="AXY72538.1"/>
    </source>
</evidence>
<dbReference type="GO" id="GO:0005975">
    <property type="term" value="P:carbohydrate metabolic process"/>
    <property type="evidence" value="ECO:0007669"/>
    <property type="project" value="UniProtKB-ARBA"/>
</dbReference>
<dbReference type="InterPro" id="IPR058515">
    <property type="entry name" value="DUF8202"/>
</dbReference>
<dbReference type="GO" id="GO:0004553">
    <property type="term" value="F:hydrolase activity, hydrolyzing O-glycosyl compounds"/>
    <property type="evidence" value="ECO:0007669"/>
    <property type="project" value="UniProtKB-ARBA"/>
</dbReference>
<feature type="domain" description="Right handed beta helix" evidence="2">
    <location>
        <begin position="397"/>
        <end position="552"/>
    </location>
</feature>
<proteinExistence type="predicted"/>
<organism evidence="4 5">
    <name type="scientific">Paraflavitalea soli</name>
    <dbReference type="NCBI Taxonomy" id="2315862"/>
    <lineage>
        <taxon>Bacteria</taxon>
        <taxon>Pseudomonadati</taxon>
        <taxon>Bacteroidota</taxon>
        <taxon>Chitinophagia</taxon>
        <taxon>Chitinophagales</taxon>
        <taxon>Chitinophagaceae</taxon>
        <taxon>Paraflavitalea</taxon>
    </lineage>
</organism>
<feature type="chain" id="PRO_5017574120" evidence="1">
    <location>
        <begin position="36"/>
        <end position="3795"/>
    </location>
</feature>
<dbReference type="SUPFAM" id="SSF49899">
    <property type="entry name" value="Concanavalin A-like lectins/glucanases"/>
    <property type="match status" value="3"/>
</dbReference>
<dbReference type="Proteomes" id="UP000263900">
    <property type="component" value="Chromosome"/>
</dbReference>
<dbReference type="KEGG" id="pseg:D3H65_00440"/>
<evidence type="ECO:0000313" key="5">
    <source>
        <dbReference type="Proteomes" id="UP000263900"/>
    </source>
</evidence>
<keyword evidence="5" id="KW-1185">Reference proteome</keyword>
<feature type="domain" description="DUF8202" evidence="3">
    <location>
        <begin position="1282"/>
        <end position="1461"/>
    </location>
</feature>
<dbReference type="RefSeq" id="WP_119048376.1">
    <property type="nucleotide sequence ID" value="NZ_CP032157.1"/>
</dbReference>
<evidence type="ECO:0000259" key="3">
    <source>
        <dbReference type="Pfam" id="PF26628"/>
    </source>
</evidence>
<dbReference type="SMART" id="SM00710">
    <property type="entry name" value="PbH1"/>
    <property type="match status" value="12"/>
</dbReference>
<dbReference type="Pfam" id="PF26628">
    <property type="entry name" value="DUF8202"/>
    <property type="match status" value="7"/>
</dbReference>
<feature type="domain" description="DUF8202" evidence="3">
    <location>
        <begin position="2501"/>
        <end position="2668"/>
    </location>
</feature>
<feature type="signal peptide" evidence="1">
    <location>
        <begin position="1"/>
        <end position="35"/>
    </location>
</feature>
<evidence type="ECO:0000259" key="2">
    <source>
        <dbReference type="Pfam" id="PF13229"/>
    </source>
</evidence>
<keyword evidence="1" id="KW-0732">Signal</keyword>
<protein>
    <submittedName>
        <fullName evidence="4">Uncharacterized protein</fullName>
    </submittedName>
</protein>
<reference evidence="4 5" key="1">
    <citation type="submission" date="2018-09" db="EMBL/GenBank/DDBJ databases">
        <title>Genome sequencing of strain 6GH32-13.</title>
        <authorList>
            <person name="Weon H.-Y."/>
            <person name="Heo J."/>
            <person name="Kwon S.-W."/>
        </authorList>
    </citation>
    <scope>NUCLEOTIDE SEQUENCE [LARGE SCALE GENOMIC DNA]</scope>
    <source>
        <strain evidence="4 5">5GH32-13</strain>
    </source>
</reference>
<gene>
    <name evidence="4" type="ORF">D3H65_00440</name>
</gene>
<feature type="domain" description="DUF8202" evidence="3">
    <location>
        <begin position="2923"/>
        <end position="3112"/>
    </location>
</feature>
<feature type="domain" description="DUF8202" evidence="3">
    <location>
        <begin position="2091"/>
        <end position="2261"/>
    </location>
</feature>
<evidence type="ECO:0000256" key="1">
    <source>
        <dbReference type="SAM" id="SignalP"/>
    </source>
</evidence>
<dbReference type="InterPro" id="IPR039448">
    <property type="entry name" value="Beta_helix"/>
</dbReference>
<dbReference type="Pfam" id="PF13229">
    <property type="entry name" value="Beta_helix"/>
    <property type="match status" value="1"/>
</dbReference>
<dbReference type="OrthoDB" id="2582440at2"/>
<dbReference type="EMBL" id="CP032157">
    <property type="protein sequence ID" value="AXY72538.1"/>
    <property type="molecule type" value="Genomic_DNA"/>
</dbReference>
<accession>A0A3B7MDX2</accession>